<dbReference type="Pfam" id="PF07859">
    <property type="entry name" value="Abhydrolase_3"/>
    <property type="match status" value="1"/>
</dbReference>
<evidence type="ECO:0000313" key="3">
    <source>
        <dbReference type="EMBL" id="KIW38851.1"/>
    </source>
</evidence>
<dbReference type="InterPro" id="IPR029058">
    <property type="entry name" value="AB_hydrolase_fold"/>
</dbReference>
<keyword evidence="4" id="KW-1185">Reference proteome</keyword>
<dbReference type="Gene3D" id="3.40.50.1820">
    <property type="entry name" value="alpha/beta hydrolase"/>
    <property type="match status" value="1"/>
</dbReference>
<protein>
    <recommendedName>
        <fullName evidence="2">Alpha/beta hydrolase fold-3 domain-containing protein</fullName>
    </recommendedName>
</protein>
<dbReference type="HOGENOM" id="CLU_012494_6_1_1"/>
<dbReference type="PANTHER" id="PTHR48081">
    <property type="entry name" value="AB HYDROLASE SUPERFAMILY PROTEIN C4A8.06C"/>
    <property type="match status" value="1"/>
</dbReference>
<dbReference type="GeneID" id="27360755"/>
<proteinExistence type="predicted"/>
<dbReference type="STRING" id="215243.A0A0D2AF80"/>
<keyword evidence="1" id="KW-0378">Hydrolase</keyword>
<dbReference type="InterPro" id="IPR050300">
    <property type="entry name" value="GDXG_lipolytic_enzyme"/>
</dbReference>
<sequence>MPLQYDPDFYRALEPLLAVMGNRPKIPVHDIQGRRDRFAANRVVMETLPDAPGVVQEIHHVARTDKRAIPIHAFIKQPAAHTPGPAVLHIHGGGMIAGTPADFRKSLALWSSWTNVPIFSVDYRCAPEHKDLVLVNDCYTALQWLMENAQALNIDPTRIALFGESSGAGAAAGVALMARDKNLQPPIAKQLLIEPMLDDRNLTPNAALAPFLVWSVDDNITGWTALLGDKAGKRDADVSHYASPARAKSLTGLPATYIDVGDLDLFRDEAATYAMRIAAENINTEFHLYSGVPHAFEWLATEIALTKRATENRIAAMTNF</sequence>
<organism evidence="3 4">
    <name type="scientific">Exophiala oligosperma</name>
    <dbReference type="NCBI Taxonomy" id="215243"/>
    <lineage>
        <taxon>Eukaryota</taxon>
        <taxon>Fungi</taxon>
        <taxon>Dikarya</taxon>
        <taxon>Ascomycota</taxon>
        <taxon>Pezizomycotina</taxon>
        <taxon>Eurotiomycetes</taxon>
        <taxon>Chaetothyriomycetidae</taxon>
        <taxon>Chaetothyriales</taxon>
        <taxon>Herpotrichiellaceae</taxon>
        <taxon>Exophiala</taxon>
    </lineage>
</organism>
<name>A0A0D2AF80_9EURO</name>
<dbReference type="OrthoDB" id="433474at2759"/>
<evidence type="ECO:0000313" key="4">
    <source>
        <dbReference type="Proteomes" id="UP000053342"/>
    </source>
</evidence>
<feature type="domain" description="Alpha/beta hydrolase fold-3" evidence="2">
    <location>
        <begin position="87"/>
        <end position="296"/>
    </location>
</feature>
<dbReference type="RefSeq" id="XP_016259067.1">
    <property type="nucleotide sequence ID" value="XM_016410045.1"/>
</dbReference>
<dbReference type="AlphaFoldDB" id="A0A0D2AF80"/>
<dbReference type="Proteomes" id="UP000053342">
    <property type="component" value="Unassembled WGS sequence"/>
</dbReference>
<evidence type="ECO:0000259" key="2">
    <source>
        <dbReference type="Pfam" id="PF07859"/>
    </source>
</evidence>
<dbReference type="VEuPathDB" id="FungiDB:PV06_08681"/>
<dbReference type="InterPro" id="IPR013094">
    <property type="entry name" value="AB_hydrolase_3"/>
</dbReference>
<dbReference type="SUPFAM" id="SSF53474">
    <property type="entry name" value="alpha/beta-Hydrolases"/>
    <property type="match status" value="1"/>
</dbReference>
<dbReference type="GO" id="GO:0016787">
    <property type="term" value="F:hydrolase activity"/>
    <property type="evidence" value="ECO:0007669"/>
    <property type="project" value="UniProtKB-KW"/>
</dbReference>
<reference evidence="3 4" key="1">
    <citation type="submission" date="2015-01" db="EMBL/GenBank/DDBJ databases">
        <title>The Genome Sequence of Exophiala oligosperma CBS72588.</title>
        <authorList>
            <consortium name="The Broad Institute Genomics Platform"/>
            <person name="Cuomo C."/>
            <person name="de Hoog S."/>
            <person name="Gorbushina A."/>
            <person name="Stielow B."/>
            <person name="Teixiera M."/>
            <person name="Abouelleil A."/>
            <person name="Chapman S.B."/>
            <person name="Priest M."/>
            <person name="Young S.K."/>
            <person name="Wortman J."/>
            <person name="Nusbaum C."/>
            <person name="Birren B."/>
        </authorList>
    </citation>
    <scope>NUCLEOTIDE SEQUENCE [LARGE SCALE GENOMIC DNA]</scope>
    <source>
        <strain evidence="3 4">CBS 72588</strain>
    </source>
</reference>
<dbReference type="PANTHER" id="PTHR48081:SF8">
    <property type="entry name" value="ALPHA_BETA HYDROLASE FOLD-3 DOMAIN-CONTAINING PROTEIN-RELATED"/>
    <property type="match status" value="1"/>
</dbReference>
<accession>A0A0D2AF80</accession>
<evidence type="ECO:0000256" key="1">
    <source>
        <dbReference type="ARBA" id="ARBA00022801"/>
    </source>
</evidence>
<gene>
    <name evidence="3" type="ORF">PV06_08681</name>
</gene>
<dbReference type="EMBL" id="KN847340">
    <property type="protein sequence ID" value="KIW38851.1"/>
    <property type="molecule type" value="Genomic_DNA"/>
</dbReference>